<feature type="domain" description="Aldehyde dehydrogenase" evidence="4">
    <location>
        <begin position="21"/>
        <end position="477"/>
    </location>
</feature>
<dbReference type="GO" id="GO:0004491">
    <property type="term" value="F:methylmalonate-semialdehyde dehydrogenase (acylating, NAD) activity"/>
    <property type="evidence" value="ECO:0007669"/>
    <property type="project" value="UniProtKB-EC"/>
</dbReference>
<dbReference type="InterPro" id="IPR016163">
    <property type="entry name" value="Ald_DH_C"/>
</dbReference>
<name>J2JYK4_9ACTN</name>
<dbReference type="HOGENOM" id="CLU_005391_1_10_11"/>
<dbReference type="InterPro" id="IPR010061">
    <property type="entry name" value="MeMal-semiAld_DH"/>
</dbReference>
<organism evidence="5">
    <name type="scientific">Streptomyces auratus AGR0001</name>
    <dbReference type="NCBI Taxonomy" id="1160718"/>
    <lineage>
        <taxon>Bacteria</taxon>
        <taxon>Bacillati</taxon>
        <taxon>Actinomycetota</taxon>
        <taxon>Actinomycetes</taxon>
        <taxon>Kitasatosporales</taxon>
        <taxon>Streptomycetaceae</taxon>
        <taxon>Streptomyces</taxon>
    </lineage>
</organism>
<dbReference type="NCBIfam" id="TIGR01722">
    <property type="entry name" value="MMSDH"/>
    <property type="match status" value="1"/>
</dbReference>
<evidence type="ECO:0000313" key="5">
    <source>
        <dbReference type="EMBL" id="EJJ05205.1"/>
    </source>
</evidence>
<dbReference type="InterPro" id="IPR016161">
    <property type="entry name" value="Ald_DH/histidinol_DH"/>
</dbReference>
<evidence type="ECO:0000256" key="1">
    <source>
        <dbReference type="ARBA" id="ARBA00013048"/>
    </source>
</evidence>
<dbReference type="CDD" id="cd07085">
    <property type="entry name" value="ALDH_F6_MMSDH"/>
    <property type="match status" value="1"/>
</dbReference>
<dbReference type="SUPFAM" id="SSF53720">
    <property type="entry name" value="ALDH-like"/>
    <property type="match status" value="1"/>
</dbReference>
<dbReference type="Pfam" id="PF00171">
    <property type="entry name" value="Aldedh"/>
    <property type="match status" value="1"/>
</dbReference>
<dbReference type="OrthoDB" id="6882680at2"/>
<dbReference type="FunFam" id="3.40.309.10:FF:000002">
    <property type="entry name" value="Methylmalonate-semialdehyde dehydrogenase (Acylating)"/>
    <property type="match status" value="1"/>
</dbReference>
<dbReference type="GO" id="GO:0006574">
    <property type="term" value="P:L-valine catabolic process"/>
    <property type="evidence" value="ECO:0007669"/>
    <property type="project" value="TreeGrafter"/>
</dbReference>
<reference evidence="5" key="1">
    <citation type="journal article" date="2012" name="J. Bacteriol.">
        <title>Genome Sequence of Streptomyces auratus Strain AGR0001, a Phoslactomycin-Producing Actinomycete.</title>
        <authorList>
            <person name="Han X."/>
            <person name="Li M."/>
            <person name="Ding Z."/>
            <person name="Zhao J."/>
            <person name="Ji K."/>
            <person name="Wen M."/>
            <person name="Lu T."/>
        </authorList>
    </citation>
    <scope>NUCLEOTIDE SEQUENCE [LARGE SCALE GENOMIC DNA]</scope>
    <source>
        <strain evidence="5">AGR0001</strain>
    </source>
</reference>
<evidence type="ECO:0000256" key="3">
    <source>
        <dbReference type="ARBA" id="ARBA00023027"/>
    </source>
</evidence>
<comment type="caution">
    <text evidence="5">The sequence shown here is derived from an EMBL/GenBank/DDBJ whole genome shotgun (WGS) entry which is preliminary data.</text>
</comment>
<dbReference type="AlphaFoldDB" id="J2JYK4"/>
<proteinExistence type="predicted"/>
<dbReference type="PANTHER" id="PTHR43866">
    <property type="entry name" value="MALONATE-SEMIALDEHYDE DEHYDROGENASE"/>
    <property type="match status" value="1"/>
</dbReference>
<dbReference type="EMBL" id="AJGV01000121">
    <property type="protein sequence ID" value="EJJ05205.1"/>
    <property type="molecule type" value="Genomic_DNA"/>
</dbReference>
<sequence length="497" mass="52587">MKTINHWIGGKPVEGVSGNFGPVYNPATGAQEKQVAFASADEVDAAVRAAKEAFASWGTSSLAKRTSVLFKYRELVDAHRAEIARLITAEHGKVHSDALGEVARGLEIIELACGIPEKLKGELSTQVSTRVDVAAIRQSLGVVAGITPFNFPAMVPLWMFPLAIACGNTFVLKPSEKVPSAAFKLAELAAEAGLPDGVLNIVNGDKVAVDAILEHPDIAAVSFVGSTPIAKYIHTTGTAHGKRVQALGGAKNHMLVLPDADLDLAADSAINAAYGSAGERCMAISVVVAVGETADPLIGKIKERADQLRIGPGDDPASEMGPLITKVHRDKVASYVTGAAAQGADVVIDGTGYTVEGYEDGHWLRISLLDHVTPEMDAYRDEIFGPVLSVVRVDTYDEAIALMNNSPWGNGTAIFTRDGGAARRFQLEVEAGMVGVNVPIPVPVGYHSFGGWKDSLFGDHHIYGNDGVHFYTRGKVVTTRWPDPSDGGINLGFPSNH</sequence>
<keyword evidence="3" id="KW-0520">NAD</keyword>
<evidence type="ECO:0000256" key="2">
    <source>
        <dbReference type="ARBA" id="ARBA00023002"/>
    </source>
</evidence>
<dbReference type="eggNOG" id="COG1012">
    <property type="taxonomic scope" value="Bacteria"/>
</dbReference>
<dbReference type="InterPro" id="IPR016160">
    <property type="entry name" value="Ald_DH_CS_CYS"/>
</dbReference>
<dbReference type="Gene3D" id="3.40.605.10">
    <property type="entry name" value="Aldehyde Dehydrogenase, Chain A, domain 1"/>
    <property type="match status" value="1"/>
</dbReference>
<dbReference type="STRING" id="1160718.SU9_19877"/>
<dbReference type="InterPro" id="IPR015590">
    <property type="entry name" value="Aldehyde_DH_dom"/>
</dbReference>
<accession>J2JYK4</accession>
<dbReference type="PANTHER" id="PTHR43866:SF4">
    <property type="entry name" value="MALONATE-SEMIALDEHYDE DEHYDROGENASE"/>
    <property type="match status" value="1"/>
</dbReference>
<dbReference type="PROSITE" id="PS00070">
    <property type="entry name" value="ALDEHYDE_DEHYDR_CYS"/>
    <property type="match status" value="1"/>
</dbReference>
<dbReference type="EC" id="1.2.1.27" evidence="1"/>
<protein>
    <recommendedName>
        <fullName evidence="1">methylmalonate-semialdehyde dehydrogenase (CoA acylating)</fullName>
        <ecNumber evidence="1">1.2.1.27</ecNumber>
    </recommendedName>
</protein>
<evidence type="ECO:0000259" key="4">
    <source>
        <dbReference type="Pfam" id="PF00171"/>
    </source>
</evidence>
<keyword evidence="2" id="KW-0560">Oxidoreductase</keyword>
<dbReference type="GO" id="GO:0006210">
    <property type="term" value="P:thymine catabolic process"/>
    <property type="evidence" value="ECO:0007669"/>
    <property type="project" value="TreeGrafter"/>
</dbReference>
<dbReference type="InterPro" id="IPR016162">
    <property type="entry name" value="Ald_DH_N"/>
</dbReference>
<gene>
    <name evidence="5" type="ORF">SU9_19877</name>
</gene>
<dbReference type="Gene3D" id="3.40.309.10">
    <property type="entry name" value="Aldehyde Dehydrogenase, Chain A, domain 2"/>
    <property type="match status" value="1"/>
</dbReference>
<dbReference type="PATRIC" id="fig|1160718.3.peg.4027"/>
<dbReference type="FunFam" id="3.40.605.10:FF:000003">
    <property type="entry name" value="Methylmalonate-semialdehyde dehydrogenase [acylating]"/>
    <property type="match status" value="1"/>
</dbReference>